<proteinExistence type="predicted"/>
<name>A0ACB9LP80_BAUVA</name>
<gene>
    <name evidence="1" type="ORF">L6164_026283</name>
</gene>
<accession>A0ACB9LP80</accession>
<comment type="caution">
    <text evidence="1">The sequence shown here is derived from an EMBL/GenBank/DDBJ whole genome shotgun (WGS) entry which is preliminary data.</text>
</comment>
<sequence>MKRRKLKQTTPSEQLKPQQQLVSYDELRLATGNFSQENLIGSGSFGSEFLALVYEFLSNGSLEDWIKGTRKHANGKELNLMERLNMSIDVAYALQYLHYDNEIPIVHCDLKPNNILLDKDMTAKIGDFGLARMLIERSSGQVSIGYIPPDAIYDHLNAKNPNLQLDCLSTILQVGLSCTADFPQERISIRDVVRKLEASKEILLKAAKIYRPSNHYY</sequence>
<reference evidence="1 2" key="1">
    <citation type="journal article" date="2022" name="DNA Res.">
        <title>Chromosomal-level genome assembly of the orchid tree Bauhinia variegata (Leguminosae; Cercidoideae) supports the allotetraploid origin hypothesis of Bauhinia.</title>
        <authorList>
            <person name="Zhong Y."/>
            <person name="Chen Y."/>
            <person name="Zheng D."/>
            <person name="Pang J."/>
            <person name="Liu Y."/>
            <person name="Luo S."/>
            <person name="Meng S."/>
            <person name="Qian L."/>
            <person name="Wei D."/>
            <person name="Dai S."/>
            <person name="Zhou R."/>
        </authorList>
    </citation>
    <scope>NUCLEOTIDE SEQUENCE [LARGE SCALE GENOMIC DNA]</scope>
    <source>
        <strain evidence="1">BV-YZ2020</strain>
    </source>
</reference>
<dbReference type="EMBL" id="CM039436">
    <property type="protein sequence ID" value="KAI4313292.1"/>
    <property type="molecule type" value="Genomic_DNA"/>
</dbReference>
<evidence type="ECO:0000313" key="1">
    <source>
        <dbReference type="EMBL" id="KAI4313292.1"/>
    </source>
</evidence>
<dbReference type="Proteomes" id="UP000828941">
    <property type="component" value="Chromosome 11"/>
</dbReference>
<organism evidence="1 2">
    <name type="scientific">Bauhinia variegata</name>
    <name type="common">Purple orchid tree</name>
    <name type="synonym">Phanera variegata</name>
    <dbReference type="NCBI Taxonomy" id="167791"/>
    <lineage>
        <taxon>Eukaryota</taxon>
        <taxon>Viridiplantae</taxon>
        <taxon>Streptophyta</taxon>
        <taxon>Embryophyta</taxon>
        <taxon>Tracheophyta</taxon>
        <taxon>Spermatophyta</taxon>
        <taxon>Magnoliopsida</taxon>
        <taxon>eudicotyledons</taxon>
        <taxon>Gunneridae</taxon>
        <taxon>Pentapetalae</taxon>
        <taxon>rosids</taxon>
        <taxon>fabids</taxon>
        <taxon>Fabales</taxon>
        <taxon>Fabaceae</taxon>
        <taxon>Cercidoideae</taxon>
        <taxon>Cercideae</taxon>
        <taxon>Bauhiniinae</taxon>
        <taxon>Bauhinia</taxon>
    </lineage>
</organism>
<keyword evidence="2" id="KW-1185">Reference proteome</keyword>
<evidence type="ECO:0000313" key="2">
    <source>
        <dbReference type="Proteomes" id="UP000828941"/>
    </source>
</evidence>
<protein>
    <submittedName>
        <fullName evidence="1">Uncharacterized protein</fullName>
    </submittedName>
</protein>